<protein>
    <submittedName>
        <fullName evidence="1">Uncharacterized protein</fullName>
    </submittedName>
</protein>
<sequence>MKRFEKREDQFRLPQRPFFKQIMGRLLLYSELSYCCSRANEMLPSKHLMQEVFQQPDTWFAGIKEMIIDMIMICIV</sequence>
<keyword evidence="2" id="KW-1185">Reference proteome</keyword>
<dbReference type="Proteomes" id="UP000026915">
    <property type="component" value="Chromosome 5"/>
</dbReference>
<name>A0A061ETC2_THECC</name>
<dbReference type="HOGENOM" id="CLU_2659498_0_0_1"/>
<dbReference type="AlphaFoldDB" id="A0A061ETC2"/>
<dbReference type="EMBL" id="CM001883">
    <property type="protein sequence ID" value="EOY08285.1"/>
    <property type="molecule type" value="Genomic_DNA"/>
</dbReference>
<evidence type="ECO:0000313" key="2">
    <source>
        <dbReference type="Proteomes" id="UP000026915"/>
    </source>
</evidence>
<gene>
    <name evidence="1" type="ORF">TCM_022622</name>
</gene>
<proteinExistence type="predicted"/>
<accession>A0A061ETC2</accession>
<organism evidence="1 2">
    <name type="scientific">Theobroma cacao</name>
    <name type="common">Cacao</name>
    <name type="synonym">Cocoa</name>
    <dbReference type="NCBI Taxonomy" id="3641"/>
    <lineage>
        <taxon>Eukaryota</taxon>
        <taxon>Viridiplantae</taxon>
        <taxon>Streptophyta</taxon>
        <taxon>Embryophyta</taxon>
        <taxon>Tracheophyta</taxon>
        <taxon>Spermatophyta</taxon>
        <taxon>Magnoliopsida</taxon>
        <taxon>eudicotyledons</taxon>
        <taxon>Gunneridae</taxon>
        <taxon>Pentapetalae</taxon>
        <taxon>rosids</taxon>
        <taxon>malvids</taxon>
        <taxon>Malvales</taxon>
        <taxon>Malvaceae</taxon>
        <taxon>Byttnerioideae</taxon>
        <taxon>Theobroma</taxon>
    </lineage>
</organism>
<reference evidence="1 2" key="1">
    <citation type="journal article" date="2013" name="Genome Biol.">
        <title>The genome sequence of the most widely cultivated cacao type and its use to identify candidate genes regulating pod color.</title>
        <authorList>
            <person name="Motamayor J.C."/>
            <person name="Mockaitis K."/>
            <person name="Schmutz J."/>
            <person name="Haiminen N."/>
            <person name="Iii D.L."/>
            <person name="Cornejo O."/>
            <person name="Findley S.D."/>
            <person name="Zheng P."/>
            <person name="Utro F."/>
            <person name="Royaert S."/>
            <person name="Saski C."/>
            <person name="Jenkins J."/>
            <person name="Podicheti R."/>
            <person name="Zhao M."/>
            <person name="Scheffler B.E."/>
            <person name="Stack J.C."/>
            <person name="Feltus F.A."/>
            <person name="Mustiga G.M."/>
            <person name="Amores F."/>
            <person name="Phillips W."/>
            <person name="Marelli J.P."/>
            <person name="May G.D."/>
            <person name="Shapiro H."/>
            <person name="Ma J."/>
            <person name="Bustamante C.D."/>
            <person name="Schnell R.J."/>
            <person name="Main D."/>
            <person name="Gilbert D."/>
            <person name="Parida L."/>
            <person name="Kuhn D.N."/>
        </authorList>
    </citation>
    <scope>NUCLEOTIDE SEQUENCE [LARGE SCALE GENOMIC DNA]</scope>
    <source>
        <strain evidence="2">cv. Matina 1-6</strain>
    </source>
</reference>
<dbReference type="InParanoid" id="A0A061ETC2"/>
<dbReference type="Gramene" id="EOY08285">
    <property type="protein sequence ID" value="EOY08285"/>
    <property type="gene ID" value="TCM_022622"/>
</dbReference>
<evidence type="ECO:0000313" key="1">
    <source>
        <dbReference type="EMBL" id="EOY08285.1"/>
    </source>
</evidence>